<feature type="domain" description="Myb/SANT-like DNA-binding" evidence="8">
    <location>
        <begin position="4"/>
        <end position="81"/>
    </location>
</feature>
<dbReference type="EnsemblMetazoa" id="XM_050641978.1">
    <property type="protein sequence ID" value="XP_050497935.1"/>
    <property type="gene ID" value="LOC126879071"/>
</dbReference>
<feature type="region of interest" description="Disordered" evidence="7">
    <location>
        <begin position="147"/>
        <end position="166"/>
    </location>
</feature>
<feature type="region of interest" description="Disordered" evidence="7">
    <location>
        <begin position="172"/>
        <end position="198"/>
    </location>
</feature>
<evidence type="ECO:0000259" key="8">
    <source>
        <dbReference type="Pfam" id="PF13873"/>
    </source>
</evidence>
<dbReference type="GeneID" id="126879071"/>
<keyword evidence="10" id="KW-1185">Reference proteome</keyword>
<keyword evidence="3" id="KW-0805">Transcription regulation</keyword>
<evidence type="ECO:0000256" key="2">
    <source>
        <dbReference type="ARBA" id="ARBA00016807"/>
    </source>
</evidence>
<protein>
    <recommendedName>
        <fullName evidence="2">Regulatory protein zeste</fullName>
    </recommendedName>
</protein>
<feature type="compositionally biased region" description="Polar residues" evidence="7">
    <location>
        <begin position="172"/>
        <end position="192"/>
    </location>
</feature>
<feature type="coiled-coil region" evidence="6">
    <location>
        <begin position="341"/>
        <end position="387"/>
    </location>
</feature>
<dbReference type="Pfam" id="PF13873">
    <property type="entry name" value="Myb_DNA-bind_5"/>
    <property type="match status" value="1"/>
</dbReference>
<evidence type="ECO:0000256" key="5">
    <source>
        <dbReference type="ARBA" id="ARBA00025466"/>
    </source>
</evidence>
<evidence type="ECO:0000256" key="1">
    <source>
        <dbReference type="ARBA" id="ARBA00011764"/>
    </source>
</evidence>
<evidence type="ECO:0000313" key="9">
    <source>
        <dbReference type="EnsemblMetazoa" id="XP_050504604.1"/>
    </source>
</evidence>
<comment type="subunit">
    <text evidence="1">Self-associates forming complexes of several hundred monomers.</text>
</comment>
<evidence type="ECO:0000256" key="6">
    <source>
        <dbReference type="SAM" id="Coils"/>
    </source>
</evidence>
<accession>A0ABM5K337</accession>
<keyword evidence="6" id="KW-0175">Coiled coil</keyword>
<evidence type="ECO:0000256" key="4">
    <source>
        <dbReference type="ARBA" id="ARBA00023163"/>
    </source>
</evidence>
<dbReference type="Proteomes" id="UP001652700">
    <property type="component" value="Unplaced"/>
</dbReference>
<dbReference type="EnsemblMetazoa" id="XM_050648647.1">
    <property type="protein sequence ID" value="XP_050504604.1"/>
    <property type="gene ID" value="LOC126883292"/>
</dbReference>
<dbReference type="InterPro" id="IPR028002">
    <property type="entry name" value="Myb_DNA-bind_5"/>
</dbReference>
<dbReference type="RefSeq" id="XP_050497770.1">
    <property type="nucleotide sequence ID" value="XM_050641813.1"/>
</dbReference>
<dbReference type="RefSeq" id="XP_050504604.1">
    <property type="nucleotide sequence ID" value="XM_050648647.1"/>
</dbReference>
<sequence length="391" mass="44747">MAKRVTNFSKNEETLLLDLVLKYKDILECKKTDTSNNKIKWEVWMQLTKEFNSVSGETTRDVKGLKNKYENIKKRTKQKFAGIKKYASGTGGGPPQNPVFTNTDEALHEIIGPQITGTQSSYDYDSKERAMPGHATFKSLDSLSNFLPSTSERKMPGPSTSKGLDRLTNFLPSTSERTMTGPSTSKGLQKPSTARGMNREENLLTSTSETEMQEAKGLNREEDLLSWTNEIEEISFLVGSSDEDIFNNEDMNEEYIIIDEPIKNENRQQNDPESLIGQEDWSTYTPKMLKQKKAEPLRLGTKKNLKNTVAKWGQAKEGHIRQQNSCLKAQHERKMLIMGIVAKKKITMMEEEAARNKLEHEKRMELMEKTMALIEQEAEERKEIMKKYLKK</sequence>
<dbReference type="PANTHER" id="PTHR23098:SF23">
    <property type="entry name" value="MYB-RELATED TRANSCRIPTION FACTOR, PARTNER OF PROFILIN-LIKE ISOFORM X2-RELATED"/>
    <property type="match status" value="1"/>
</dbReference>
<dbReference type="GeneID" id="126883292"/>
<organism evidence="9 10">
    <name type="scientific">Diabrotica virgifera virgifera</name>
    <name type="common">western corn rootworm</name>
    <dbReference type="NCBI Taxonomy" id="50390"/>
    <lineage>
        <taxon>Eukaryota</taxon>
        <taxon>Metazoa</taxon>
        <taxon>Ecdysozoa</taxon>
        <taxon>Arthropoda</taxon>
        <taxon>Hexapoda</taxon>
        <taxon>Insecta</taxon>
        <taxon>Pterygota</taxon>
        <taxon>Neoptera</taxon>
        <taxon>Endopterygota</taxon>
        <taxon>Coleoptera</taxon>
        <taxon>Polyphaga</taxon>
        <taxon>Cucujiformia</taxon>
        <taxon>Chrysomeloidea</taxon>
        <taxon>Chrysomelidae</taxon>
        <taxon>Galerucinae</taxon>
        <taxon>Diabroticina</taxon>
        <taxon>Diabroticites</taxon>
        <taxon>Diabrotica</taxon>
    </lineage>
</organism>
<comment type="function">
    <text evidence="5">Involved in transvection phenomena (= synapsis-dependent gene expression), where the synaptic pairing of chromosomes carrying genes with which zeste interacts influences the expression of these genes. Zeste binds to DNA and stimulates transcription from a nearby promoter.</text>
</comment>
<evidence type="ECO:0000256" key="3">
    <source>
        <dbReference type="ARBA" id="ARBA00023015"/>
    </source>
</evidence>
<keyword evidence="4" id="KW-0804">Transcription</keyword>
<evidence type="ECO:0000256" key="7">
    <source>
        <dbReference type="SAM" id="MobiDB-lite"/>
    </source>
</evidence>
<evidence type="ECO:0000313" key="10">
    <source>
        <dbReference type="Proteomes" id="UP001652700"/>
    </source>
</evidence>
<dbReference type="RefSeq" id="XP_050497935.1">
    <property type="nucleotide sequence ID" value="XM_050641978.1"/>
</dbReference>
<dbReference type="PANTHER" id="PTHR23098">
    <property type="entry name" value="AGAP001331-PA-RELATED"/>
    <property type="match status" value="1"/>
</dbReference>
<name>A0ABM5K337_DIAVI</name>
<reference evidence="9" key="1">
    <citation type="submission" date="2025-05" db="UniProtKB">
        <authorList>
            <consortium name="EnsemblMetazoa"/>
        </authorList>
    </citation>
    <scope>IDENTIFICATION</scope>
</reference>
<dbReference type="EnsemblMetazoa" id="XM_050641813.1">
    <property type="protein sequence ID" value="XP_050497770.1"/>
    <property type="gene ID" value="LOC126878932"/>
</dbReference>
<proteinExistence type="predicted"/>
<dbReference type="GeneID" id="126878932"/>